<dbReference type="InterPro" id="IPR023457">
    <property type="entry name" value="Met-tRNA_synth_2"/>
</dbReference>
<comment type="catalytic activity">
    <reaction evidence="7">
        <text>tRNA(Met) + L-methionine + ATP = L-methionyl-tRNA(Met) + AMP + diphosphate</text>
        <dbReference type="Rhea" id="RHEA:13481"/>
        <dbReference type="Rhea" id="RHEA-COMP:9667"/>
        <dbReference type="Rhea" id="RHEA-COMP:9698"/>
        <dbReference type="ChEBI" id="CHEBI:30616"/>
        <dbReference type="ChEBI" id="CHEBI:33019"/>
        <dbReference type="ChEBI" id="CHEBI:57844"/>
        <dbReference type="ChEBI" id="CHEBI:78442"/>
        <dbReference type="ChEBI" id="CHEBI:78530"/>
        <dbReference type="ChEBI" id="CHEBI:456215"/>
        <dbReference type="EC" id="6.1.1.10"/>
    </reaction>
</comment>
<keyword evidence="6 7" id="KW-0030">Aminoacyl-tRNA synthetase</keyword>
<dbReference type="InterPro" id="IPR033911">
    <property type="entry name" value="MetRS_core"/>
</dbReference>
<dbReference type="InterPro" id="IPR009080">
    <property type="entry name" value="tRNAsynth_Ia_anticodon-bd"/>
</dbReference>
<feature type="domain" description="Methionyl/Leucyl tRNA synthetase" evidence="8">
    <location>
        <begin position="5"/>
        <end position="363"/>
    </location>
</feature>
<keyword evidence="3 7" id="KW-0547">Nucleotide-binding</keyword>
<feature type="short sequence motif" description="'HIGH' region" evidence="7">
    <location>
        <begin position="12"/>
        <end position="22"/>
    </location>
</feature>
<reference evidence="10 11" key="1">
    <citation type="submission" date="2022-06" db="EMBL/GenBank/DDBJ databases">
        <title>Whole-genome of Asaia lannensis strain LMG 27011T.</title>
        <authorList>
            <person name="Sombolestani A."/>
        </authorList>
    </citation>
    <scope>NUCLEOTIDE SEQUENCE [LARGE SCALE GENOMIC DNA]</scope>
    <source>
        <strain evidence="10 11">NBRC 102526</strain>
    </source>
</reference>
<evidence type="ECO:0000256" key="6">
    <source>
        <dbReference type="ARBA" id="ARBA00023146"/>
    </source>
</evidence>
<evidence type="ECO:0000259" key="9">
    <source>
        <dbReference type="Pfam" id="PF19303"/>
    </source>
</evidence>
<evidence type="ECO:0000256" key="5">
    <source>
        <dbReference type="ARBA" id="ARBA00022917"/>
    </source>
</evidence>
<dbReference type="Pfam" id="PF09334">
    <property type="entry name" value="tRNA-synt_1g"/>
    <property type="match status" value="1"/>
</dbReference>
<dbReference type="InterPro" id="IPR015413">
    <property type="entry name" value="Methionyl/Leucyl_tRNA_Synth"/>
</dbReference>
<evidence type="ECO:0000256" key="2">
    <source>
        <dbReference type="ARBA" id="ARBA00022598"/>
    </source>
</evidence>
<keyword evidence="4 7" id="KW-0067">ATP-binding</keyword>
<dbReference type="SUPFAM" id="SSF52374">
    <property type="entry name" value="Nucleotidylyl transferase"/>
    <property type="match status" value="1"/>
</dbReference>
<dbReference type="NCBIfam" id="NF008900">
    <property type="entry name" value="PRK12267.1"/>
    <property type="match status" value="1"/>
</dbReference>
<sequence length="513" mass="57488">MTSRYYVTTPIYYVNGAPHIGHAYTSIAADVLARFNRLDGKDVFFLTGTDEHGQKVEQAAQTAGVNTQSFTDGIAADFRSMADAMGISYDDFIRTTEPRHKQAAQALWEKVAANGHIYLDAYEGWYALRDECFYSEDELTTHADGRKTAPTGAPVEWVREPSYFFRLSAFEDRLLALYEQHPEFLGPSGRRNEIVSFVRQGLKDLSISRTSFKWGIPVPNDPDHVMYVWFDALTNYLSALGYPDFSAERMKYWPASAHIVGKDIIRFHAVFWPAFLMAAEIELPRSVFANGWWTIEGEKMSKSVGNVIDPRDLVASYGLDPVRFFLLREVPFGGDSDLSKRSLVNRLNVELANDLGNLAQRTLSLIARNCEGQLPAFDTLSEDDTALLASASLLPELLRGQLSRFALTDGLEEVWKLIRACNSYIDRQAPWALKKTDLVRMATVLRVLHEALRHIAIMLQPYMPGTMDKLLTQLGVAESARDFASLAIPLEAGIALPAPQGLFPRYVEPENAA</sequence>
<dbReference type="Gene3D" id="2.170.220.10">
    <property type="match status" value="1"/>
</dbReference>
<protein>
    <recommendedName>
        <fullName evidence="7">Methionine--tRNA ligase</fullName>
        <ecNumber evidence="7">6.1.1.10</ecNumber>
    </recommendedName>
    <alternativeName>
        <fullName evidence="7">Methionyl-tRNA synthetase</fullName>
        <shortName evidence="7">MetRS</shortName>
    </alternativeName>
</protein>
<accession>A0ABT1CGN8</accession>
<keyword evidence="7" id="KW-0963">Cytoplasm</keyword>
<dbReference type="NCBIfam" id="TIGR00398">
    <property type="entry name" value="metG"/>
    <property type="match status" value="1"/>
</dbReference>
<dbReference type="HAMAP" id="MF_01228">
    <property type="entry name" value="Met_tRNA_synth_type2"/>
    <property type="match status" value="1"/>
</dbReference>
<comment type="caution">
    <text evidence="10">The sequence shown here is derived from an EMBL/GenBank/DDBJ whole genome shotgun (WGS) entry which is preliminary data.</text>
</comment>
<dbReference type="PRINTS" id="PR01041">
    <property type="entry name" value="TRNASYNTHMET"/>
</dbReference>
<feature type="short sequence motif" description="'KMSKS' region" evidence="7">
    <location>
        <begin position="299"/>
        <end position="303"/>
    </location>
</feature>
<keyword evidence="5 7" id="KW-0648">Protein biosynthesis</keyword>
<evidence type="ECO:0000256" key="3">
    <source>
        <dbReference type="ARBA" id="ARBA00022741"/>
    </source>
</evidence>
<dbReference type="Pfam" id="PF19303">
    <property type="entry name" value="Anticodon_3"/>
    <property type="match status" value="1"/>
</dbReference>
<dbReference type="PANTHER" id="PTHR43326:SF1">
    <property type="entry name" value="METHIONINE--TRNA LIGASE, MITOCHONDRIAL"/>
    <property type="match status" value="1"/>
</dbReference>
<evidence type="ECO:0000313" key="11">
    <source>
        <dbReference type="Proteomes" id="UP001523401"/>
    </source>
</evidence>
<dbReference type="Gene3D" id="1.10.730.10">
    <property type="entry name" value="Isoleucyl-tRNA Synthetase, Domain 1"/>
    <property type="match status" value="1"/>
</dbReference>
<evidence type="ECO:0000256" key="7">
    <source>
        <dbReference type="HAMAP-Rule" id="MF_01228"/>
    </source>
</evidence>
<gene>
    <name evidence="7 10" type="primary">metG</name>
    <name evidence="10" type="ORF">NF685_04970</name>
</gene>
<proteinExistence type="inferred from homology"/>
<comment type="function">
    <text evidence="1 7">Is required not only for elongation of protein synthesis but also for the initiation of all mRNA translation through initiator tRNA(fMet) aminoacylation.</text>
</comment>
<keyword evidence="2 7" id="KW-0436">Ligase</keyword>
<evidence type="ECO:0000313" key="10">
    <source>
        <dbReference type="EMBL" id="MCO6159384.1"/>
    </source>
</evidence>
<dbReference type="InterPro" id="IPR014758">
    <property type="entry name" value="Met-tRNA_synth"/>
</dbReference>
<dbReference type="CDD" id="cd00814">
    <property type="entry name" value="MetRS_core"/>
    <property type="match status" value="1"/>
</dbReference>
<organism evidence="10 11">
    <name type="scientific">Asaia lannensis NBRC 102526</name>
    <dbReference type="NCBI Taxonomy" id="1307926"/>
    <lineage>
        <taxon>Bacteria</taxon>
        <taxon>Pseudomonadati</taxon>
        <taxon>Pseudomonadota</taxon>
        <taxon>Alphaproteobacteria</taxon>
        <taxon>Acetobacterales</taxon>
        <taxon>Acetobacteraceae</taxon>
        <taxon>Asaia</taxon>
    </lineage>
</organism>
<keyword evidence="11" id="KW-1185">Reference proteome</keyword>
<feature type="domain" description="Methionyl-tRNA synthetase anticodon-binding" evidence="9">
    <location>
        <begin position="399"/>
        <end position="506"/>
    </location>
</feature>
<dbReference type="Gene3D" id="3.40.50.620">
    <property type="entry name" value="HUPs"/>
    <property type="match status" value="1"/>
</dbReference>
<dbReference type="PANTHER" id="PTHR43326">
    <property type="entry name" value="METHIONYL-TRNA SYNTHETASE"/>
    <property type="match status" value="1"/>
</dbReference>
<comment type="subcellular location">
    <subcellularLocation>
        <location evidence="7">Cytoplasm</location>
    </subcellularLocation>
</comment>
<dbReference type="RefSeq" id="WP_252848845.1">
    <property type="nucleotide sequence ID" value="NZ_BAPW01000023.1"/>
</dbReference>
<dbReference type="EMBL" id="JAMXQU010000003">
    <property type="protein sequence ID" value="MCO6159384.1"/>
    <property type="molecule type" value="Genomic_DNA"/>
</dbReference>
<dbReference type="InterPro" id="IPR014729">
    <property type="entry name" value="Rossmann-like_a/b/a_fold"/>
</dbReference>
<evidence type="ECO:0000259" key="8">
    <source>
        <dbReference type="Pfam" id="PF09334"/>
    </source>
</evidence>
<dbReference type="GO" id="GO:0004825">
    <property type="term" value="F:methionine-tRNA ligase activity"/>
    <property type="evidence" value="ECO:0007669"/>
    <property type="project" value="UniProtKB-EC"/>
</dbReference>
<comment type="caution">
    <text evidence="7">Lacks conserved residue(s) required for the propagation of feature annotation.</text>
</comment>
<name>A0ABT1CGN8_9PROT</name>
<dbReference type="Proteomes" id="UP001523401">
    <property type="component" value="Unassembled WGS sequence"/>
</dbReference>
<evidence type="ECO:0000256" key="4">
    <source>
        <dbReference type="ARBA" id="ARBA00022840"/>
    </source>
</evidence>
<dbReference type="CDD" id="cd07957">
    <property type="entry name" value="Anticodon_Ia_Met"/>
    <property type="match status" value="1"/>
</dbReference>
<comment type="subunit">
    <text evidence="7">Monomer.</text>
</comment>
<dbReference type="SUPFAM" id="SSF47323">
    <property type="entry name" value="Anticodon-binding domain of a subclass of class I aminoacyl-tRNA synthetases"/>
    <property type="match status" value="1"/>
</dbReference>
<dbReference type="InterPro" id="IPR041872">
    <property type="entry name" value="Anticodon_Met"/>
</dbReference>
<evidence type="ECO:0000256" key="1">
    <source>
        <dbReference type="ARBA" id="ARBA00003314"/>
    </source>
</evidence>
<comment type="similarity">
    <text evidence="7">Belongs to the class-I aminoacyl-tRNA synthetase family. MetG type 2B subfamily.</text>
</comment>
<dbReference type="EC" id="6.1.1.10" evidence="7"/>